<evidence type="ECO:0000256" key="1">
    <source>
        <dbReference type="ARBA" id="ARBA00022801"/>
    </source>
</evidence>
<name>A0A942ZWU2_9FIRM</name>
<dbReference type="PANTHER" id="PTHR48081">
    <property type="entry name" value="AB HYDROLASE SUPERFAMILY PROTEIN C4A8.06C"/>
    <property type="match status" value="1"/>
</dbReference>
<evidence type="ECO:0000313" key="3">
    <source>
        <dbReference type="EMBL" id="MBS4883619.1"/>
    </source>
</evidence>
<keyword evidence="1 3" id="KW-0378">Hydrolase</keyword>
<comment type="caution">
    <text evidence="3">The sequence shown here is derived from an EMBL/GenBank/DDBJ whole genome shotgun (WGS) entry which is preliminary data.</text>
</comment>
<dbReference type="InterPro" id="IPR049492">
    <property type="entry name" value="BD-FAE-like_dom"/>
</dbReference>
<sequence length="305" mass="35487">MKFIRKEFENDQTAYVDAYILDGEISYQITRQRPALIICPGGGYLMRATKEKEAVAMEFLSKGYHCFVLNYTTYFNERMTSLDRIPPVNPNGYFPNQILELMETMHWIHTNAKEWNIDNKNIFVSGFSAGGHLAAFLSNHWNDSTYTKLLPFSVKENELRPRGVILGYPMLCTDTVDYLQKHCGDDELIKHQSEYISDCLYQNKQPSFEMLKKLDNLEAINENTTPTFIWTTREDAIVDPKNALTYIHRLMELNIDCELHMYSHGPHGLALATKEYAKNKNEIDENIHSWVHLAQEWMDRQTLKG</sequence>
<evidence type="ECO:0000259" key="2">
    <source>
        <dbReference type="Pfam" id="PF20434"/>
    </source>
</evidence>
<dbReference type="Gene3D" id="3.40.50.1820">
    <property type="entry name" value="alpha/beta hydrolase"/>
    <property type="match status" value="1"/>
</dbReference>
<dbReference type="InterPro" id="IPR050300">
    <property type="entry name" value="GDXG_lipolytic_enzyme"/>
</dbReference>
<accession>A0A942ZWU2</accession>
<dbReference type="PANTHER" id="PTHR48081:SF6">
    <property type="entry name" value="PEPTIDASE S9 PROLYL OLIGOPEPTIDASE CATALYTIC DOMAIN-CONTAINING PROTEIN"/>
    <property type="match status" value="1"/>
</dbReference>
<feature type="domain" description="BD-FAE-like" evidence="2">
    <location>
        <begin position="30"/>
        <end position="243"/>
    </location>
</feature>
<proteinExistence type="predicted"/>
<dbReference type="RefSeq" id="WP_226811549.1">
    <property type="nucleotide sequence ID" value="NZ_JAGZMZ010000004.1"/>
</dbReference>
<dbReference type="SUPFAM" id="SSF53474">
    <property type="entry name" value="alpha/beta-Hydrolases"/>
    <property type="match status" value="1"/>
</dbReference>
<evidence type="ECO:0000313" key="4">
    <source>
        <dbReference type="Proteomes" id="UP000753219"/>
    </source>
</evidence>
<reference evidence="3" key="1">
    <citation type="submission" date="2021-02" db="EMBL/GenBank/DDBJ databases">
        <title>Infant gut strain persistence is associated with maternal origin, phylogeny, and functional potential including surface adhesion and iron acquisition.</title>
        <authorList>
            <person name="Lou Y.C."/>
        </authorList>
    </citation>
    <scope>NUCLEOTIDE SEQUENCE</scope>
    <source>
        <strain evidence="3">L3_108_103G1_dasL3_108_103G1_concoct_2</strain>
    </source>
</reference>
<dbReference type="InterPro" id="IPR029058">
    <property type="entry name" value="AB_hydrolase_fold"/>
</dbReference>
<dbReference type="EMBL" id="JAGZMZ010000004">
    <property type="protein sequence ID" value="MBS4883619.1"/>
    <property type="molecule type" value="Genomic_DNA"/>
</dbReference>
<dbReference type="Proteomes" id="UP000753219">
    <property type="component" value="Unassembled WGS sequence"/>
</dbReference>
<dbReference type="AlphaFoldDB" id="A0A942ZWU2"/>
<gene>
    <name evidence="3" type="ORF">KHZ85_02515</name>
</gene>
<protein>
    <submittedName>
        <fullName evidence="3">Alpha/beta hydrolase</fullName>
    </submittedName>
</protein>
<organism evidence="3 4">
    <name type="scientific">Amedibacillus dolichus</name>
    <dbReference type="NCBI Taxonomy" id="31971"/>
    <lineage>
        <taxon>Bacteria</taxon>
        <taxon>Bacillati</taxon>
        <taxon>Bacillota</taxon>
        <taxon>Erysipelotrichia</taxon>
        <taxon>Erysipelotrichales</taxon>
        <taxon>Erysipelotrichaceae</taxon>
        <taxon>Amedibacillus</taxon>
    </lineage>
</organism>
<dbReference type="GO" id="GO:0016787">
    <property type="term" value="F:hydrolase activity"/>
    <property type="evidence" value="ECO:0007669"/>
    <property type="project" value="UniProtKB-KW"/>
</dbReference>
<dbReference type="Pfam" id="PF20434">
    <property type="entry name" value="BD-FAE"/>
    <property type="match status" value="1"/>
</dbReference>